<evidence type="ECO:0008006" key="4">
    <source>
        <dbReference type="Google" id="ProtNLM"/>
    </source>
</evidence>
<sequence length="102" mass="10384">MTRDDPAVPQQRPYREVAALARSGRGDELTEQERDMAGVGAGGAAIAALLLGIFGLGPIGLVPAVRAVRRGGTASWIGWLGLLLCATSTAIIVGALAFAALT</sequence>
<dbReference type="AlphaFoldDB" id="A0A2A9ERU1"/>
<comment type="caution">
    <text evidence="2">The sequence shown here is derived from an EMBL/GenBank/DDBJ whole genome shotgun (WGS) entry which is preliminary data.</text>
</comment>
<protein>
    <recommendedName>
        <fullName evidence="4">DUF4190 domain-containing protein</fullName>
    </recommendedName>
</protein>
<organism evidence="2 3">
    <name type="scientific">Georgenia soli</name>
    <dbReference type="NCBI Taxonomy" id="638953"/>
    <lineage>
        <taxon>Bacteria</taxon>
        <taxon>Bacillati</taxon>
        <taxon>Actinomycetota</taxon>
        <taxon>Actinomycetes</taxon>
        <taxon>Micrococcales</taxon>
        <taxon>Bogoriellaceae</taxon>
        <taxon>Georgenia</taxon>
    </lineage>
</organism>
<evidence type="ECO:0000256" key="1">
    <source>
        <dbReference type="SAM" id="Phobius"/>
    </source>
</evidence>
<keyword evidence="1" id="KW-0812">Transmembrane</keyword>
<dbReference type="EMBL" id="PDJI01000004">
    <property type="protein sequence ID" value="PFG41286.1"/>
    <property type="molecule type" value="Genomic_DNA"/>
</dbReference>
<reference evidence="2 3" key="1">
    <citation type="submission" date="2017-10" db="EMBL/GenBank/DDBJ databases">
        <title>Sequencing the genomes of 1000 actinobacteria strains.</title>
        <authorList>
            <person name="Klenk H.-P."/>
        </authorList>
    </citation>
    <scope>NUCLEOTIDE SEQUENCE [LARGE SCALE GENOMIC DNA]</scope>
    <source>
        <strain evidence="2 3">DSM 21838</strain>
    </source>
</reference>
<keyword evidence="1" id="KW-0472">Membrane</keyword>
<accession>A0A2A9ERU1</accession>
<dbReference type="RefSeq" id="WP_098485068.1">
    <property type="nucleotide sequence ID" value="NZ_PDJI01000004.1"/>
</dbReference>
<evidence type="ECO:0000313" key="3">
    <source>
        <dbReference type="Proteomes" id="UP000222106"/>
    </source>
</evidence>
<name>A0A2A9ERU1_9MICO</name>
<feature type="transmembrane region" description="Helical" evidence="1">
    <location>
        <begin position="77"/>
        <end position="101"/>
    </location>
</feature>
<feature type="transmembrane region" description="Helical" evidence="1">
    <location>
        <begin position="44"/>
        <end position="65"/>
    </location>
</feature>
<keyword evidence="3" id="KW-1185">Reference proteome</keyword>
<evidence type="ECO:0000313" key="2">
    <source>
        <dbReference type="EMBL" id="PFG41286.1"/>
    </source>
</evidence>
<dbReference type="Proteomes" id="UP000222106">
    <property type="component" value="Unassembled WGS sequence"/>
</dbReference>
<keyword evidence="1" id="KW-1133">Transmembrane helix</keyword>
<proteinExistence type="predicted"/>
<gene>
    <name evidence="2" type="ORF">ATJ97_3834</name>
</gene>